<keyword evidence="2" id="KW-1185">Reference proteome</keyword>
<sequence length="183" mass="20612">MRVCRLGKKSRYRAPRLWRPRIWSAIKTRVSPRSRRISFQETWWRITPSDVSPVSRRSSTSTISINDDSPVLYAPRDNAQAAVVQTGALTIGRYTTISKGAPASNRPKSANAALTGWLPGWRHGKTHSASQSNGCADNRFERRTDWNGGVALSCLTRLTVWERLFRDFSKSADHRLAMEAAAR</sequence>
<organism evidence="1 2">
    <name type="scientific">Mesorhizobium tianshanense</name>
    <dbReference type="NCBI Taxonomy" id="39844"/>
    <lineage>
        <taxon>Bacteria</taxon>
        <taxon>Pseudomonadati</taxon>
        <taxon>Pseudomonadota</taxon>
        <taxon>Alphaproteobacteria</taxon>
        <taxon>Hyphomicrobiales</taxon>
        <taxon>Phyllobacteriaceae</taxon>
        <taxon>Mesorhizobium</taxon>
    </lineage>
</organism>
<accession>A0A562MSN7</accession>
<dbReference type="AlphaFoldDB" id="A0A562MSN7"/>
<comment type="caution">
    <text evidence="1">The sequence shown here is derived from an EMBL/GenBank/DDBJ whole genome shotgun (WGS) entry which is preliminary data.</text>
</comment>
<proteinExistence type="predicted"/>
<gene>
    <name evidence="1" type="ORF">IQ26_06561</name>
</gene>
<dbReference type="EMBL" id="VLKT01000063">
    <property type="protein sequence ID" value="TWI22818.1"/>
    <property type="molecule type" value="Genomic_DNA"/>
</dbReference>
<dbReference type="Proteomes" id="UP000317122">
    <property type="component" value="Unassembled WGS sequence"/>
</dbReference>
<protein>
    <submittedName>
        <fullName evidence="1">Uncharacterized protein</fullName>
    </submittedName>
</protein>
<name>A0A562MSN7_9HYPH</name>
<evidence type="ECO:0000313" key="2">
    <source>
        <dbReference type="Proteomes" id="UP000317122"/>
    </source>
</evidence>
<reference evidence="1 2" key="1">
    <citation type="journal article" date="2015" name="Stand. Genomic Sci.">
        <title>Genomic Encyclopedia of Bacterial and Archaeal Type Strains, Phase III: the genomes of soil and plant-associated and newly described type strains.</title>
        <authorList>
            <person name="Whitman W.B."/>
            <person name="Woyke T."/>
            <person name="Klenk H.P."/>
            <person name="Zhou Y."/>
            <person name="Lilburn T.G."/>
            <person name="Beck B.J."/>
            <person name="De Vos P."/>
            <person name="Vandamme P."/>
            <person name="Eisen J.A."/>
            <person name="Garrity G."/>
            <person name="Hugenholtz P."/>
            <person name="Kyrpides N.C."/>
        </authorList>
    </citation>
    <scope>NUCLEOTIDE SEQUENCE [LARGE SCALE GENOMIC DNA]</scope>
    <source>
        <strain evidence="1 2">CGMCC 1.2546</strain>
    </source>
</reference>
<evidence type="ECO:0000313" key="1">
    <source>
        <dbReference type="EMBL" id="TWI22818.1"/>
    </source>
</evidence>